<comment type="caution">
    <text evidence="1">The sequence shown here is derived from an EMBL/GenBank/DDBJ whole genome shotgun (WGS) entry which is preliminary data.</text>
</comment>
<proteinExistence type="predicted"/>
<organism evidence="1 2">
    <name type="scientific">Saccharopolyspora taberi</name>
    <dbReference type="NCBI Taxonomy" id="60895"/>
    <lineage>
        <taxon>Bacteria</taxon>
        <taxon>Bacillati</taxon>
        <taxon>Actinomycetota</taxon>
        <taxon>Actinomycetes</taxon>
        <taxon>Pseudonocardiales</taxon>
        <taxon>Pseudonocardiaceae</taxon>
        <taxon>Saccharopolyspora</taxon>
    </lineage>
</organism>
<evidence type="ECO:0000313" key="1">
    <source>
        <dbReference type="EMBL" id="GAA2793287.1"/>
    </source>
</evidence>
<keyword evidence="2" id="KW-1185">Reference proteome</keyword>
<accession>A0ABN3VDT6</accession>
<dbReference type="InterPro" id="IPR045778">
    <property type="entry name" value="DUF6204"/>
</dbReference>
<dbReference type="EMBL" id="BAAAUX010000014">
    <property type="protein sequence ID" value="GAA2793287.1"/>
    <property type="molecule type" value="Genomic_DNA"/>
</dbReference>
<sequence length="111" mass="12328">MTDHTHRVIVRGRFDALDDTARTALLDAADAHDSTDVFNARFSADGNLTYDRRLTGFTLRCEITLPRDAGTGDLRARAEALLAAALAPFGCGHRDLDIRATDMDEIKIRRR</sequence>
<reference evidence="1 2" key="1">
    <citation type="journal article" date="2019" name="Int. J. Syst. Evol. Microbiol.">
        <title>The Global Catalogue of Microorganisms (GCM) 10K type strain sequencing project: providing services to taxonomists for standard genome sequencing and annotation.</title>
        <authorList>
            <consortium name="The Broad Institute Genomics Platform"/>
            <consortium name="The Broad Institute Genome Sequencing Center for Infectious Disease"/>
            <person name="Wu L."/>
            <person name="Ma J."/>
        </authorList>
    </citation>
    <scope>NUCLEOTIDE SEQUENCE [LARGE SCALE GENOMIC DNA]</scope>
    <source>
        <strain evidence="1 2">JCM 9383</strain>
    </source>
</reference>
<name>A0ABN3VDT6_9PSEU</name>
<evidence type="ECO:0000313" key="2">
    <source>
        <dbReference type="Proteomes" id="UP001500979"/>
    </source>
</evidence>
<protein>
    <recommendedName>
        <fullName evidence="3">Isomerase</fullName>
    </recommendedName>
</protein>
<gene>
    <name evidence="1" type="ORF">GCM10010470_30200</name>
</gene>
<dbReference type="Proteomes" id="UP001500979">
    <property type="component" value="Unassembled WGS sequence"/>
</dbReference>
<evidence type="ECO:0008006" key="3">
    <source>
        <dbReference type="Google" id="ProtNLM"/>
    </source>
</evidence>
<dbReference type="Pfam" id="PF19707">
    <property type="entry name" value="DUF6204"/>
    <property type="match status" value="1"/>
</dbReference>
<dbReference type="RefSeq" id="WP_344680293.1">
    <property type="nucleotide sequence ID" value="NZ_BAAAUX010000014.1"/>
</dbReference>